<dbReference type="GO" id="GO:0006508">
    <property type="term" value="P:proteolysis"/>
    <property type="evidence" value="ECO:0007669"/>
    <property type="project" value="InterPro"/>
</dbReference>
<proteinExistence type="inferred from homology"/>
<name>A0AAQ4EYP0_AMBAM</name>
<reference evidence="4 5" key="1">
    <citation type="journal article" date="2023" name="Arcadia Sci">
        <title>De novo assembly of a long-read Amblyomma americanum tick genome.</title>
        <authorList>
            <person name="Chou S."/>
            <person name="Poskanzer K.E."/>
            <person name="Rollins M."/>
            <person name="Thuy-Boun P.S."/>
        </authorList>
    </citation>
    <scope>NUCLEOTIDE SEQUENCE [LARGE SCALE GENOMIC DNA]</scope>
    <source>
        <strain evidence="4">F_SG_1</strain>
        <tissue evidence="4">Salivary glands</tissue>
    </source>
</reference>
<comment type="caution">
    <text evidence="4">The sequence shown here is derived from an EMBL/GenBank/DDBJ whole genome shotgun (WGS) entry which is preliminary data.</text>
</comment>
<dbReference type="SUPFAM" id="SSF50630">
    <property type="entry name" value="Acid proteases"/>
    <property type="match status" value="1"/>
</dbReference>
<protein>
    <recommendedName>
        <fullName evidence="3">Peptidase A1 domain-containing protein</fullName>
    </recommendedName>
</protein>
<keyword evidence="5" id="KW-1185">Reference proteome</keyword>
<dbReference type="EMBL" id="JARKHS020009382">
    <property type="protein sequence ID" value="KAK8779917.1"/>
    <property type="molecule type" value="Genomic_DNA"/>
</dbReference>
<comment type="similarity">
    <text evidence="1">Belongs to the peptidase A1 family.</text>
</comment>
<dbReference type="InterPro" id="IPR001461">
    <property type="entry name" value="Aspartic_peptidase_A1"/>
</dbReference>
<keyword evidence="2" id="KW-1015">Disulfide bond</keyword>
<dbReference type="PRINTS" id="PR00792">
    <property type="entry name" value="PEPSIN"/>
</dbReference>
<feature type="domain" description="Peptidase A1" evidence="3">
    <location>
        <begin position="117"/>
        <end position="425"/>
    </location>
</feature>
<dbReference type="GO" id="GO:0004190">
    <property type="term" value="F:aspartic-type endopeptidase activity"/>
    <property type="evidence" value="ECO:0007669"/>
    <property type="project" value="InterPro"/>
</dbReference>
<dbReference type="InterPro" id="IPR033121">
    <property type="entry name" value="PEPTIDASE_A1"/>
</dbReference>
<evidence type="ECO:0000256" key="2">
    <source>
        <dbReference type="PIRSR" id="PIRSR601461-2"/>
    </source>
</evidence>
<dbReference type="PROSITE" id="PS51767">
    <property type="entry name" value="PEPTIDASE_A1"/>
    <property type="match status" value="1"/>
</dbReference>
<dbReference type="InterPro" id="IPR021109">
    <property type="entry name" value="Peptidase_aspartic_dom_sf"/>
</dbReference>
<evidence type="ECO:0000313" key="5">
    <source>
        <dbReference type="Proteomes" id="UP001321473"/>
    </source>
</evidence>
<dbReference type="PANTHER" id="PTHR47966">
    <property type="entry name" value="BETA-SITE APP-CLEAVING ENZYME, ISOFORM A-RELATED"/>
    <property type="match status" value="1"/>
</dbReference>
<accession>A0AAQ4EYP0</accession>
<dbReference type="AlphaFoldDB" id="A0AAQ4EYP0"/>
<dbReference type="Gene3D" id="2.40.70.10">
    <property type="entry name" value="Acid Proteases"/>
    <property type="match status" value="2"/>
</dbReference>
<dbReference type="PANTHER" id="PTHR47966:SF51">
    <property type="entry name" value="BETA-SITE APP-CLEAVING ENZYME, ISOFORM A-RELATED"/>
    <property type="match status" value="1"/>
</dbReference>
<evidence type="ECO:0000259" key="3">
    <source>
        <dbReference type="PROSITE" id="PS51767"/>
    </source>
</evidence>
<dbReference type="Pfam" id="PF00026">
    <property type="entry name" value="Asp"/>
    <property type="match status" value="1"/>
</dbReference>
<sequence>MLNDVLAQSGWFSHRSEWRVRVSDLWQGAIGEDGGGINRCCCGITNTRLISANLPSYDVMKKPTYDGCLLPSCFPTYLCGVMQYELHCEAGPTVVVFTIGSKKLGFKPGDYVIKLTYTTVLKVGTPRQAFNVMLDTVGPTWLIAYFCAEGEPCHGHKMFDWTESTSYSTDWVDGVVEFGSGNITGVESLDTHELGAVDIGKLFFLNGIGFHVPSFVDDPFDGVFGLRLGPLSPLSEMARSGVIGKPWLGLYLSSDENVLGEALFGGANESHYHGSLGFVQAFGDAFQFNINGYRVGAITKTLPSGYSRARLALTEPFIGGPAGEIQALNTLLGGRKVEGVKYELRCEAESPPLVLKIGSKAFQFKPEDYIIKVDEPSGTRCYSGFMEAGEMHNATWHLGLVFLRRVYTVLEAPLEPSGHGRVGFASTRLSAE</sequence>
<dbReference type="Proteomes" id="UP001321473">
    <property type="component" value="Unassembled WGS sequence"/>
</dbReference>
<evidence type="ECO:0000256" key="1">
    <source>
        <dbReference type="ARBA" id="ARBA00007447"/>
    </source>
</evidence>
<gene>
    <name evidence="4" type="ORF">V5799_018743</name>
</gene>
<dbReference type="GO" id="GO:0005764">
    <property type="term" value="C:lysosome"/>
    <property type="evidence" value="ECO:0007669"/>
    <property type="project" value="TreeGrafter"/>
</dbReference>
<feature type="disulfide bond" evidence="2">
    <location>
        <begin position="147"/>
        <end position="153"/>
    </location>
</feature>
<organism evidence="4 5">
    <name type="scientific">Amblyomma americanum</name>
    <name type="common">Lone star tick</name>
    <dbReference type="NCBI Taxonomy" id="6943"/>
    <lineage>
        <taxon>Eukaryota</taxon>
        <taxon>Metazoa</taxon>
        <taxon>Ecdysozoa</taxon>
        <taxon>Arthropoda</taxon>
        <taxon>Chelicerata</taxon>
        <taxon>Arachnida</taxon>
        <taxon>Acari</taxon>
        <taxon>Parasitiformes</taxon>
        <taxon>Ixodida</taxon>
        <taxon>Ixodoidea</taxon>
        <taxon>Ixodidae</taxon>
        <taxon>Amblyomminae</taxon>
        <taxon>Amblyomma</taxon>
    </lineage>
</organism>
<feature type="disulfide bond" evidence="2">
    <location>
        <begin position="346"/>
        <end position="381"/>
    </location>
</feature>
<evidence type="ECO:0000313" key="4">
    <source>
        <dbReference type="EMBL" id="KAK8779917.1"/>
    </source>
</evidence>